<dbReference type="EMBL" id="JACEFF010000810">
    <property type="protein sequence ID" value="KAH9630831.1"/>
    <property type="molecule type" value="Genomic_DNA"/>
</dbReference>
<feature type="compositionally biased region" description="Basic and acidic residues" evidence="2">
    <location>
        <begin position="631"/>
        <end position="643"/>
    </location>
</feature>
<keyword evidence="1" id="KW-0597">Phosphoprotein</keyword>
<dbReference type="GO" id="GO:0005737">
    <property type="term" value="C:cytoplasm"/>
    <property type="evidence" value="ECO:0007669"/>
    <property type="project" value="TreeGrafter"/>
</dbReference>
<dbReference type="PANTHER" id="PTHR10063">
    <property type="entry name" value="TUBERIN"/>
    <property type="match status" value="1"/>
</dbReference>
<dbReference type="AlphaFoldDB" id="A0A922M6R1"/>
<feature type="region of interest" description="Disordered" evidence="2">
    <location>
        <begin position="353"/>
        <end position="420"/>
    </location>
</feature>
<gene>
    <name evidence="4" type="ORF">HF086_001059</name>
</gene>
<feature type="domain" description="Ral GTPase-activating protein subunit alpha/beta N-terminal" evidence="3">
    <location>
        <begin position="516"/>
        <end position="612"/>
    </location>
</feature>
<reference evidence="4" key="1">
    <citation type="journal article" date="2021" name="G3 (Bethesda)">
        <title>Genome and transcriptome analysis of the beet armyworm Spodoptera exigua reveals targets for pest control. .</title>
        <authorList>
            <person name="Simon S."/>
            <person name="Breeschoten T."/>
            <person name="Jansen H.J."/>
            <person name="Dirks R.P."/>
            <person name="Schranz M.E."/>
            <person name="Ros V.I.D."/>
        </authorList>
    </citation>
    <scope>NUCLEOTIDE SEQUENCE</scope>
    <source>
        <strain evidence="4">TB_SE_WUR_2020</strain>
    </source>
</reference>
<accession>A0A922M6R1</accession>
<evidence type="ECO:0000313" key="4">
    <source>
        <dbReference type="EMBL" id="KAH9630831.1"/>
    </source>
</evidence>
<dbReference type="InterPro" id="IPR027107">
    <property type="entry name" value="Tuberin/Ral-act_asu"/>
</dbReference>
<name>A0A922M6R1_SPOEX</name>
<dbReference type="GO" id="GO:0005096">
    <property type="term" value="F:GTPase activator activity"/>
    <property type="evidence" value="ECO:0007669"/>
    <property type="project" value="InterPro"/>
</dbReference>
<dbReference type="InterPro" id="IPR046859">
    <property type="entry name" value="RGPA/RALGAPB_N"/>
</dbReference>
<organism evidence="4 5">
    <name type="scientific">Spodoptera exigua</name>
    <name type="common">Beet armyworm</name>
    <name type="synonym">Noctua fulgens</name>
    <dbReference type="NCBI Taxonomy" id="7107"/>
    <lineage>
        <taxon>Eukaryota</taxon>
        <taxon>Metazoa</taxon>
        <taxon>Ecdysozoa</taxon>
        <taxon>Arthropoda</taxon>
        <taxon>Hexapoda</taxon>
        <taxon>Insecta</taxon>
        <taxon>Pterygota</taxon>
        <taxon>Neoptera</taxon>
        <taxon>Endopterygota</taxon>
        <taxon>Lepidoptera</taxon>
        <taxon>Glossata</taxon>
        <taxon>Ditrysia</taxon>
        <taxon>Noctuoidea</taxon>
        <taxon>Noctuidae</taxon>
        <taxon>Amphipyrinae</taxon>
        <taxon>Spodoptera</taxon>
    </lineage>
</organism>
<feature type="compositionally biased region" description="Low complexity" evidence="2">
    <location>
        <begin position="667"/>
        <end position="681"/>
    </location>
</feature>
<comment type="caution">
    <text evidence="4">The sequence shown here is derived from an EMBL/GenBank/DDBJ whole genome shotgun (WGS) entry which is preliminary data.</text>
</comment>
<evidence type="ECO:0000256" key="2">
    <source>
        <dbReference type="SAM" id="MobiDB-lite"/>
    </source>
</evidence>
<feature type="region of interest" description="Disordered" evidence="2">
    <location>
        <begin position="617"/>
        <end position="701"/>
    </location>
</feature>
<dbReference type="Proteomes" id="UP000814243">
    <property type="component" value="Unassembled WGS sequence"/>
</dbReference>
<protein>
    <recommendedName>
        <fullName evidence="3">Ral GTPase-activating protein subunit alpha/beta N-terminal domain-containing protein</fullName>
    </recommendedName>
</protein>
<dbReference type="GO" id="GO:0005634">
    <property type="term" value="C:nucleus"/>
    <property type="evidence" value="ECO:0007669"/>
    <property type="project" value="InterPro"/>
</dbReference>
<evidence type="ECO:0000259" key="3">
    <source>
        <dbReference type="Pfam" id="PF20412"/>
    </source>
</evidence>
<proteinExistence type="predicted"/>
<feature type="compositionally biased region" description="Polar residues" evidence="2">
    <location>
        <begin position="359"/>
        <end position="381"/>
    </location>
</feature>
<evidence type="ECO:0000256" key="1">
    <source>
        <dbReference type="ARBA" id="ARBA00022553"/>
    </source>
</evidence>
<evidence type="ECO:0000313" key="5">
    <source>
        <dbReference type="Proteomes" id="UP000814243"/>
    </source>
</evidence>
<sequence length="701" mass="78274">MFTKKSHQDVKKSTVKIQDSKKDSATRLKHLKIVLEHFDTDEAKNYFEGNFSHVYFILYDNFIQAENNLRQRVHKAGREELEGALSLLDKVLCLLPELIGKRWQLHSLTRIFSKLLHSGNSQKLRAEAIRYFLLWYQALGDNAPNEVHKMFATLVPGMPEPTLMPIGSPLKPNLTANETHGSGDFSIDDIMHHPNFNSAVDNAKKVVVEQTPTGIMGKIANVSASIFHDTNALNPVQSVEIQPLLPPSANEKAVDNETKYFFDILLDGMATSVTKIQWRDRCHTKAMRCFAFLLEKFKIYYLPVICPQFNVKNSLYKPNLELPVQHNILEDDYVLCRVTLIKWVASYAHFMKKQGSDGGQPSSMTSTGSHLPHSNTPTPATSLHHEEETSFTVGHPSDSSRASSHDSASNTPHPSLESGSGVFEELSSELVVRDVLCCSSREHVDFTIEVLRQAFLLPFSHAAAVRRVIALYKDWIQMNNVLQIFMTQAANVFLASASPVAPPGALNQQQLLEEQTDTEQLLLVLLQITSLVLTKVPPKRKQESLGGFLAPALFQTLIVTWIKANLNVAVKPELWQNFMELLTRLTHWEDLIKEWAKTMETLTRVLARHVYSLDLSESSADRGRGGKSPKSGHEPHPRKEAGSTRRQLTRSRSDPHLGKQNQPHTGSRSPSPAPSSGVESSSIKDSPLQIDLASDGGNVGT</sequence>
<dbReference type="PANTHER" id="PTHR10063:SF11">
    <property type="entry name" value="RHO GTPASE-ACTIVATING PROTEIN CG5521-RELATED"/>
    <property type="match status" value="1"/>
</dbReference>
<dbReference type="Pfam" id="PF20412">
    <property type="entry name" value="RALGAPB_N"/>
    <property type="match status" value="1"/>
</dbReference>
<feature type="compositionally biased region" description="Low complexity" evidence="2">
    <location>
        <begin position="397"/>
        <end position="409"/>
    </location>
</feature>